<dbReference type="PATRIC" id="fig|502682.8.peg.123"/>
<proteinExistence type="predicted"/>
<dbReference type="AlphaFoldDB" id="A0A0G9MTF4"/>
<dbReference type="RefSeq" id="WP_047005453.1">
    <property type="nucleotide sequence ID" value="NZ_CP018097.1"/>
</dbReference>
<dbReference type="Gene3D" id="1.10.287.1490">
    <property type="match status" value="1"/>
</dbReference>
<reference evidence="4 5" key="1">
    <citation type="submission" date="2015-04" db="EMBL/GenBank/DDBJ databases">
        <title>The draft genome sequence of Erythrobacr gangjinensis K7-2.</title>
        <authorList>
            <person name="Zhuang L."/>
            <person name="Liu Y."/>
            <person name="Shao Z."/>
        </authorList>
    </citation>
    <scope>NUCLEOTIDE SEQUENCE [LARGE SCALE GENOMIC DNA]</scope>
    <source>
        <strain evidence="4 5">K7-2</strain>
    </source>
</reference>
<keyword evidence="1" id="KW-0175">Coiled coil</keyword>
<evidence type="ECO:0000256" key="3">
    <source>
        <dbReference type="SAM" id="Phobius"/>
    </source>
</evidence>
<name>A0A0G9MTF4_9SPHN</name>
<keyword evidence="5" id="KW-1185">Reference proteome</keyword>
<dbReference type="Proteomes" id="UP000053070">
    <property type="component" value="Unassembled WGS sequence"/>
</dbReference>
<dbReference type="KEGG" id="egn:BMF35_a1545"/>
<feature type="region of interest" description="Disordered" evidence="2">
    <location>
        <begin position="439"/>
        <end position="472"/>
    </location>
</feature>
<keyword evidence="3" id="KW-0812">Transmembrane</keyword>
<feature type="compositionally biased region" description="Basic and acidic residues" evidence="2">
    <location>
        <begin position="451"/>
        <end position="463"/>
    </location>
</feature>
<organism evidence="4 5">
    <name type="scientific">Aurantiacibacter gangjinensis</name>
    <dbReference type="NCBI Taxonomy" id="502682"/>
    <lineage>
        <taxon>Bacteria</taxon>
        <taxon>Pseudomonadati</taxon>
        <taxon>Pseudomonadota</taxon>
        <taxon>Alphaproteobacteria</taxon>
        <taxon>Sphingomonadales</taxon>
        <taxon>Erythrobacteraceae</taxon>
        <taxon>Aurantiacibacter</taxon>
    </lineage>
</organism>
<keyword evidence="3" id="KW-1133">Transmembrane helix</keyword>
<feature type="coiled-coil region" evidence="1">
    <location>
        <begin position="192"/>
        <end position="282"/>
    </location>
</feature>
<sequence length="472" mass="53359">MSEVEQQTPKSRQQSILDDASAEIDDGASGVPAIPYYLVEKQGNKTTKLLSNSGTDTSIQAKNRWHTYEFKNPLFICFVDIEGDEISDADEYRFRVTLEDGSEKELKGRPKSGKLRIDINEFCVSIAFKPPSIFWSVFRRTPEIQRVSLWGFYKENLGEFLHKISRINSIKLEAKSEISEIKDDTDERILVLAKKESELEAIDQDIEDTRSNLEKLNAAIAEKESVDSELQAKLDRTDAQLEKLIEQVSERRAELDTVTKSRENGKQEVEESKAELKKLQDNINLFPSEISGFVEQASNDIRTYNLYYSGLVAIICILFIWILTGSYDLSEWVKENPDRSVWPLLLAKLPLAIAVSALVTACYKIAKVFVAKILDINDKKLSLTQISIIAKDLSQSAEAGLQLSAEKSYAFRLRTKMAMLGDHINTFVKSEPNTLFPDTLFSDASDPNETLSREPESEAVRDEVDSEDDNIT</sequence>
<dbReference type="OrthoDB" id="8419177at2"/>
<protein>
    <submittedName>
        <fullName evidence="4">Uncharacterized protein</fullName>
    </submittedName>
</protein>
<evidence type="ECO:0000256" key="2">
    <source>
        <dbReference type="SAM" id="MobiDB-lite"/>
    </source>
</evidence>
<evidence type="ECO:0000256" key="1">
    <source>
        <dbReference type="SAM" id="Coils"/>
    </source>
</evidence>
<dbReference type="EMBL" id="LBHC01000001">
    <property type="protein sequence ID" value="KLE32603.1"/>
    <property type="molecule type" value="Genomic_DNA"/>
</dbReference>
<keyword evidence="3" id="KW-0472">Membrane</keyword>
<feature type="transmembrane region" description="Helical" evidence="3">
    <location>
        <begin position="344"/>
        <end position="363"/>
    </location>
</feature>
<evidence type="ECO:0000313" key="5">
    <source>
        <dbReference type="Proteomes" id="UP000053070"/>
    </source>
</evidence>
<comment type="caution">
    <text evidence="4">The sequence shown here is derived from an EMBL/GenBank/DDBJ whole genome shotgun (WGS) entry which is preliminary data.</text>
</comment>
<gene>
    <name evidence="4" type="ORF">AAW01_00595</name>
</gene>
<feature type="transmembrane region" description="Helical" evidence="3">
    <location>
        <begin position="306"/>
        <end position="324"/>
    </location>
</feature>
<accession>A0A0G9MTF4</accession>
<evidence type="ECO:0000313" key="4">
    <source>
        <dbReference type="EMBL" id="KLE32603.1"/>
    </source>
</evidence>